<proteinExistence type="predicted"/>
<name>A0A1D3UHF5_TANFO</name>
<keyword evidence="1" id="KW-0472">Membrane</keyword>
<accession>A0A1D3UHF5</accession>
<protein>
    <submittedName>
        <fullName evidence="2">Uncharacterized protein</fullName>
    </submittedName>
</protein>
<dbReference type="Proteomes" id="UP000182057">
    <property type="component" value="Unassembled WGS sequence"/>
</dbReference>
<sequence>MLLIAIALCILVLAIRCKNKKIKYALLACSLVLLILSMLITL</sequence>
<feature type="transmembrane region" description="Helical" evidence="1">
    <location>
        <begin position="24"/>
        <end position="41"/>
    </location>
</feature>
<evidence type="ECO:0000256" key="1">
    <source>
        <dbReference type="SAM" id="Phobius"/>
    </source>
</evidence>
<organism evidence="2 3">
    <name type="scientific">Tannerella forsythia</name>
    <name type="common">Bacteroides forsythus</name>
    <dbReference type="NCBI Taxonomy" id="28112"/>
    <lineage>
        <taxon>Bacteria</taxon>
        <taxon>Pseudomonadati</taxon>
        <taxon>Bacteroidota</taxon>
        <taxon>Bacteroidia</taxon>
        <taxon>Bacteroidales</taxon>
        <taxon>Tannerellaceae</taxon>
        <taxon>Tannerella</taxon>
    </lineage>
</organism>
<keyword evidence="1" id="KW-0812">Transmembrane</keyword>
<dbReference type="AlphaFoldDB" id="A0A1D3UHF5"/>
<keyword evidence="1" id="KW-1133">Transmembrane helix</keyword>
<evidence type="ECO:0000313" key="3">
    <source>
        <dbReference type="Proteomes" id="UP000182057"/>
    </source>
</evidence>
<reference evidence="2 3" key="1">
    <citation type="submission" date="2016-09" db="EMBL/GenBank/DDBJ databases">
        <authorList>
            <person name="Capua I."/>
            <person name="De Benedictis P."/>
            <person name="Joannis T."/>
            <person name="Lombin L.H."/>
            <person name="Cattoli G."/>
        </authorList>
    </citation>
    <scope>NUCLEOTIDE SEQUENCE [LARGE SCALE GENOMIC DNA]</scope>
    <source>
        <strain evidence="2 3">UB20</strain>
    </source>
</reference>
<gene>
    <name evidence="2" type="ORF">TFUB20_00754</name>
</gene>
<evidence type="ECO:0000313" key="2">
    <source>
        <dbReference type="EMBL" id="SCQ19586.1"/>
    </source>
</evidence>
<dbReference type="EMBL" id="FMMM01000026">
    <property type="protein sequence ID" value="SCQ19586.1"/>
    <property type="molecule type" value="Genomic_DNA"/>
</dbReference>